<name>A0A7Y9AV94_9ACTN</name>
<dbReference type="InterPro" id="IPR050471">
    <property type="entry name" value="AB_hydrolase"/>
</dbReference>
<dbReference type="PRINTS" id="PR00111">
    <property type="entry name" value="ABHYDROLASE"/>
</dbReference>
<keyword evidence="3" id="KW-1185">Reference proteome</keyword>
<dbReference type="InterPro" id="IPR000073">
    <property type="entry name" value="AB_hydrolase_1"/>
</dbReference>
<dbReference type="EMBL" id="JACCBB010000001">
    <property type="protein sequence ID" value="NYD21135.1"/>
    <property type="molecule type" value="Genomic_DNA"/>
</dbReference>
<dbReference type="InterPro" id="IPR029058">
    <property type="entry name" value="AB_hydrolase_fold"/>
</dbReference>
<gene>
    <name evidence="2" type="ORF">BJ968_000675</name>
</gene>
<evidence type="ECO:0000259" key="1">
    <source>
        <dbReference type="Pfam" id="PF00561"/>
    </source>
</evidence>
<sequence length="276" mass="28514">MTSPAEHPEHPGPAKPVHRTELELPDGRALGIHDTGGTGDVVLWHGGTPNTGEPPLPWRETDARWIGVDRPGYGRSSRVPGRRIADVAADVRAVLDHLGVATCRTVGHSGGGAHALACAALLPDRVTSALSISGLAPFTGADWFEGMGPHSRASLGRATAGRRAKEQFEAAGGSGGVDFTDEDRETLDGPWGWFGTVVAEAGGAGSGGLVDDDVAHVSPWGFDPASITVPVTLVHGEADRVVPVAHARRLAELIPGADLVTIPGAGHLSVLVEISR</sequence>
<comment type="caution">
    <text evidence="2">The sequence shown here is derived from an EMBL/GenBank/DDBJ whole genome shotgun (WGS) entry which is preliminary data.</text>
</comment>
<feature type="domain" description="AB hydrolase-1" evidence="1">
    <location>
        <begin position="36"/>
        <end position="272"/>
    </location>
</feature>
<dbReference type="PANTHER" id="PTHR43433:SF5">
    <property type="entry name" value="AB HYDROLASE-1 DOMAIN-CONTAINING PROTEIN"/>
    <property type="match status" value="1"/>
</dbReference>
<protein>
    <submittedName>
        <fullName evidence="2">Pimeloyl-ACP methyl ester carboxylesterase</fullName>
    </submittedName>
</protein>
<dbReference type="RefSeq" id="WP_343077786.1">
    <property type="nucleotide sequence ID" value="NZ_BAAAGN010000006.1"/>
</dbReference>
<proteinExistence type="predicted"/>
<accession>A0A7Y9AV94</accession>
<evidence type="ECO:0000313" key="2">
    <source>
        <dbReference type="EMBL" id="NYD21135.1"/>
    </source>
</evidence>
<dbReference type="GO" id="GO:0003824">
    <property type="term" value="F:catalytic activity"/>
    <property type="evidence" value="ECO:0007669"/>
    <property type="project" value="UniProtKB-ARBA"/>
</dbReference>
<dbReference type="AlphaFoldDB" id="A0A7Y9AV94"/>
<organism evidence="2 3">
    <name type="scientific">Kineococcus aurantiacus</name>
    <dbReference type="NCBI Taxonomy" id="37633"/>
    <lineage>
        <taxon>Bacteria</taxon>
        <taxon>Bacillati</taxon>
        <taxon>Actinomycetota</taxon>
        <taxon>Actinomycetes</taxon>
        <taxon>Kineosporiales</taxon>
        <taxon>Kineosporiaceae</taxon>
        <taxon>Kineococcus</taxon>
    </lineage>
</organism>
<dbReference type="PANTHER" id="PTHR43433">
    <property type="entry name" value="HYDROLASE, ALPHA/BETA FOLD FAMILY PROTEIN"/>
    <property type="match status" value="1"/>
</dbReference>
<reference evidence="2 3" key="1">
    <citation type="submission" date="2020-07" db="EMBL/GenBank/DDBJ databases">
        <title>Sequencing the genomes of 1000 actinobacteria strains.</title>
        <authorList>
            <person name="Klenk H.-P."/>
        </authorList>
    </citation>
    <scope>NUCLEOTIDE SEQUENCE [LARGE SCALE GENOMIC DNA]</scope>
    <source>
        <strain evidence="2 3">DSM 7487</strain>
    </source>
</reference>
<dbReference type="Pfam" id="PF00561">
    <property type="entry name" value="Abhydrolase_1"/>
    <property type="match status" value="1"/>
</dbReference>
<dbReference type="SUPFAM" id="SSF53474">
    <property type="entry name" value="alpha/beta-Hydrolases"/>
    <property type="match status" value="1"/>
</dbReference>
<dbReference type="Proteomes" id="UP000521922">
    <property type="component" value="Unassembled WGS sequence"/>
</dbReference>
<dbReference type="Gene3D" id="3.40.50.1820">
    <property type="entry name" value="alpha/beta hydrolase"/>
    <property type="match status" value="1"/>
</dbReference>
<evidence type="ECO:0000313" key="3">
    <source>
        <dbReference type="Proteomes" id="UP000521922"/>
    </source>
</evidence>